<name>A0A2D3VK61_9PEZI</name>
<evidence type="ECO:0000313" key="2">
    <source>
        <dbReference type="Proteomes" id="UP000225277"/>
    </source>
</evidence>
<gene>
    <name evidence="1" type="ORF">RCC_10589</name>
</gene>
<dbReference type="EMBL" id="FJUY01000023">
    <property type="protein sequence ID" value="CZT24861.1"/>
    <property type="molecule type" value="Genomic_DNA"/>
</dbReference>
<proteinExistence type="predicted"/>
<dbReference type="RefSeq" id="XP_023631584.1">
    <property type="nucleotide sequence ID" value="XM_023775816.1"/>
</dbReference>
<accession>A0A2D3VK61</accession>
<organism evidence="1 2">
    <name type="scientific">Ramularia collo-cygni</name>
    <dbReference type="NCBI Taxonomy" id="112498"/>
    <lineage>
        <taxon>Eukaryota</taxon>
        <taxon>Fungi</taxon>
        <taxon>Dikarya</taxon>
        <taxon>Ascomycota</taxon>
        <taxon>Pezizomycotina</taxon>
        <taxon>Dothideomycetes</taxon>
        <taxon>Dothideomycetidae</taxon>
        <taxon>Mycosphaerellales</taxon>
        <taxon>Mycosphaerellaceae</taxon>
        <taxon>Ramularia</taxon>
    </lineage>
</organism>
<keyword evidence="2" id="KW-1185">Reference proteome</keyword>
<sequence length="112" mass="12534">MSSTVYTPFGQWPVPRNPWSESMHWLNATEVACVVHRKQAIRKDAGMPSCSHAWTRRSMWDIRHSQAIANGETTPDAPSPGSVANLSRRSIHIFLRPVNYIPQALLRVSLGG</sequence>
<dbReference type="Proteomes" id="UP000225277">
    <property type="component" value="Unassembled WGS sequence"/>
</dbReference>
<protein>
    <submittedName>
        <fullName evidence="1">Uncharacterized protein</fullName>
    </submittedName>
</protein>
<reference evidence="1 2" key="1">
    <citation type="submission" date="2016-03" db="EMBL/GenBank/DDBJ databases">
        <authorList>
            <person name="Ploux O."/>
        </authorList>
    </citation>
    <scope>NUCLEOTIDE SEQUENCE [LARGE SCALE GENOMIC DNA]</scope>
    <source>
        <strain evidence="1 2">URUG2</strain>
    </source>
</reference>
<dbReference type="GeneID" id="35605630"/>
<dbReference type="AlphaFoldDB" id="A0A2D3VK61"/>
<evidence type="ECO:0000313" key="1">
    <source>
        <dbReference type="EMBL" id="CZT24861.1"/>
    </source>
</evidence>